<sequence>MHTTPSPSLKQGRGSMLASRWLCDHHRTVVYQIWFQAVGVVLMHDGLEVQSASWSVGLRRRRCRVPQSNPSFTSSTFGSHERMHTARRREVSVCFFGAAACAEACPHGGASLDQEHGRTCSAHARSSPWPSTKLRPFAESSWHRPVRNLAPCVPVCCTAAEERRRSRPTASHNTTGTACSSADSNCNGSALVPMAWTNDNCARPAAVSGPWGWCLILETCRRCLRRVGYPCLVPTSRPLLRPSNSCSRRHQATDAPLASRLSPLASLPPGKMGGGWQCV</sequence>
<evidence type="ECO:0000313" key="2">
    <source>
        <dbReference type="EMBL" id="KAF2240313.1"/>
    </source>
</evidence>
<dbReference type="GeneID" id="54580696"/>
<dbReference type="Proteomes" id="UP000800094">
    <property type="component" value="Unassembled WGS sequence"/>
</dbReference>
<feature type="region of interest" description="Disordered" evidence="1">
    <location>
        <begin position="253"/>
        <end position="279"/>
    </location>
</feature>
<organism evidence="2 3">
    <name type="scientific">Trematosphaeria pertusa</name>
    <dbReference type="NCBI Taxonomy" id="390896"/>
    <lineage>
        <taxon>Eukaryota</taxon>
        <taxon>Fungi</taxon>
        <taxon>Dikarya</taxon>
        <taxon>Ascomycota</taxon>
        <taxon>Pezizomycotina</taxon>
        <taxon>Dothideomycetes</taxon>
        <taxon>Pleosporomycetidae</taxon>
        <taxon>Pleosporales</taxon>
        <taxon>Massarineae</taxon>
        <taxon>Trematosphaeriaceae</taxon>
        <taxon>Trematosphaeria</taxon>
    </lineage>
</organism>
<evidence type="ECO:0000313" key="3">
    <source>
        <dbReference type="Proteomes" id="UP000800094"/>
    </source>
</evidence>
<protein>
    <submittedName>
        <fullName evidence="2">Uncharacterized protein</fullName>
    </submittedName>
</protein>
<evidence type="ECO:0000256" key="1">
    <source>
        <dbReference type="SAM" id="MobiDB-lite"/>
    </source>
</evidence>
<reference evidence="2" key="1">
    <citation type="journal article" date="2020" name="Stud. Mycol.">
        <title>101 Dothideomycetes genomes: a test case for predicting lifestyles and emergence of pathogens.</title>
        <authorList>
            <person name="Haridas S."/>
            <person name="Albert R."/>
            <person name="Binder M."/>
            <person name="Bloem J."/>
            <person name="Labutti K."/>
            <person name="Salamov A."/>
            <person name="Andreopoulos B."/>
            <person name="Baker S."/>
            <person name="Barry K."/>
            <person name="Bills G."/>
            <person name="Bluhm B."/>
            <person name="Cannon C."/>
            <person name="Castanera R."/>
            <person name="Culley D."/>
            <person name="Daum C."/>
            <person name="Ezra D."/>
            <person name="Gonzalez J."/>
            <person name="Henrissat B."/>
            <person name="Kuo A."/>
            <person name="Liang C."/>
            <person name="Lipzen A."/>
            <person name="Lutzoni F."/>
            <person name="Magnuson J."/>
            <person name="Mondo S."/>
            <person name="Nolan M."/>
            <person name="Ohm R."/>
            <person name="Pangilinan J."/>
            <person name="Park H.-J."/>
            <person name="Ramirez L."/>
            <person name="Alfaro M."/>
            <person name="Sun H."/>
            <person name="Tritt A."/>
            <person name="Yoshinaga Y."/>
            <person name="Zwiers L.-H."/>
            <person name="Turgeon B."/>
            <person name="Goodwin S."/>
            <person name="Spatafora J."/>
            <person name="Crous P."/>
            <person name="Grigoriev I."/>
        </authorList>
    </citation>
    <scope>NUCLEOTIDE SEQUENCE</scope>
    <source>
        <strain evidence="2">CBS 122368</strain>
    </source>
</reference>
<accession>A0A6A6HRZ7</accession>
<dbReference type="AlphaFoldDB" id="A0A6A6HRZ7"/>
<proteinExistence type="predicted"/>
<dbReference type="RefSeq" id="XP_033675317.1">
    <property type="nucleotide sequence ID" value="XM_033827366.1"/>
</dbReference>
<dbReference type="EMBL" id="ML987220">
    <property type="protein sequence ID" value="KAF2240313.1"/>
    <property type="molecule type" value="Genomic_DNA"/>
</dbReference>
<name>A0A6A6HRZ7_9PLEO</name>
<gene>
    <name evidence="2" type="ORF">BU26DRAFT_512346</name>
</gene>
<keyword evidence="3" id="KW-1185">Reference proteome</keyword>
<feature type="compositionally biased region" description="Low complexity" evidence="1">
    <location>
        <begin position="255"/>
        <end position="269"/>
    </location>
</feature>